<feature type="transmembrane region" description="Helical" evidence="1">
    <location>
        <begin position="95"/>
        <end position="122"/>
    </location>
</feature>
<keyword evidence="1" id="KW-1133">Transmembrane helix</keyword>
<reference evidence="2 3" key="1">
    <citation type="submission" date="2020-07" db="EMBL/GenBank/DDBJ databases">
        <title>Genomic Encyclopedia of Type Strains, Phase IV (KMG-V): Genome sequencing to study the core and pangenomes of soil and plant-associated prokaryotes.</title>
        <authorList>
            <person name="Whitman W."/>
        </authorList>
    </citation>
    <scope>NUCLEOTIDE SEQUENCE [LARGE SCALE GENOMIC DNA]</scope>
    <source>
        <strain evidence="2 3">C8</strain>
    </source>
</reference>
<gene>
    <name evidence="2" type="ORF">HNP90_000486</name>
</gene>
<keyword evidence="1" id="KW-0472">Membrane</keyword>
<dbReference type="EMBL" id="JACDUL010000001">
    <property type="protein sequence ID" value="MBA2861626.1"/>
    <property type="molecule type" value="Genomic_DNA"/>
</dbReference>
<proteinExistence type="predicted"/>
<accession>A0A7J9PFU6</accession>
<name>A0A7J9PFU6_METMI</name>
<evidence type="ECO:0000313" key="3">
    <source>
        <dbReference type="Proteomes" id="UP000533207"/>
    </source>
</evidence>
<evidence type="ECO:0000256" key="1">
    <source>
        <dbReference type="SAM" id="Phobius"/>
    </source>
</evidence>
<evidence type="ECO:0000313" key="2">
    <source>
        <dbReference type="EMBL" id="MBA2861626.1"/>
    </source>
</evidence>
<dbReference type="Proteomes" id="UP000533207">
    <property type="component" value="Unassembled WGS sequence"/>
</dbReference>
<sequence>MPWNSQTKQYRRESVGKVARSVATNPNMIKNVCFGAMILSLVTALMGDTAGMTIPYIGWIIDFILDVGATVIYGLCGTLLFFLSKRKNVTDFLGLVWCVIWFIEAVAENTLSGVASLIAPVVSKVPDVLLGFGLLFIAFYFAVELYKDD</sequence>
<comment type="caution">
    <text evidence="2">The sequence shown here is derived from an EMBL/GenBank/DDBJ whole genome shotgun (WGS) entry which is preliminary data.</text>
</comment>
<feature type="transmembrane region" description="Helical" evidence="1">
    <location>
        <begin position="59"/>
        <end position="83"/>
    </location>
</feature>
<organism evidence="2 3">
    <name type="scientific">Methanococcus maripaludis</name>
    <name type="common">Methanococcus deltae</name>
    <dbReference type="NCBI Taxonomy" id="39152"/>
    <lineage>
        <taxon>Archaea</taxon>
        <taxon>Methanobacteriati</taxon>
        <taxon>Methanobacteriota</taxon>
        <taxon>Methanomada group</taxon>
        <taxon>Methanococci</taxon>
        <taxon>Methanococcales</taxon>
        <taxon>Methanococcaceae</taxon>
        <taxon>Methanococcus</taxon>
    </lineage>
</organism>
<protein>
    <submittedName>
        <fullName evidence="2">Uncharacterized protein</fullName>
    </submittedName>
</protein>
<keyword evidence="1" id="KW-0812">Transmembrane</keyword>
<dbReference type="RefSeq" id="WP_011977283.1">
    <property type="nucleotide sequence ID" value="NZ_JACDUL010000001.1"/>
</dbReference>
<feature type="transmembrane region" description="Helical" evidence="1">
    <location>
        <begin position="128"/>
        <end position="146"/>
    </location>
</feature>
<feature type="transmembrane region" description="Helical" evidence="1">
    <location>
        <begin position="28"/>
        <end position="47"/>
    </location>
</feature>
<dbReference type="AlphaFoldDB" id="A0A7J9PFU6"/>